<dbReference type="AlphaFoldDB" id="A0A1R3J4U6"/>
<dbReference type="EMBL" id="AWWV01008574">
    <property type="protein sequence ID" value="OMO89858.1"/>
    <property type="molecule type" value="Genomic_DNA"/>
</dbReference>
<reference evidence="1 2" key="1">
    <citation type="submission" date="2013-09" db="EMBL/GenBank/DDBJ databases">
        <title>Corchorus capsularis genome sequencing.</title>
        <authorList>
            <person name="Alam M."/>
            <person name="Haque M.S."/>
            <person name="Islam M.S."/>
            <person name="Emdad E.M."/>
            <person name="Islam M.M."/>
            <person name="Ahmed B."/>
            <person name="Halim A."/>
            <person name="Hossen Q.M.M."/>
            <person name="Hossain M.Z."/>
            <person name="Ahmed R."/>
            <person name="Khan M.M."/>
            <person name="Islam R."/>
            <person name="Rashid M.M."/>
            <person name="Khan S.A."/>
            <person name="Rahman M.S."/>
            <person name="Alam M."/>
        </authorList>
    </citation>
    <scope>NUCLEOTIDE SEQUENCE [LARGE SCALE GENOMIC DNA]</scope>
    <source>
        <strain evidence="2">cv. CVL-1</strain>
        <tissue evidence="1">Whole seedling</tissue>
    </source>
</reference>
<gene>
    <name evidence="1" type="ORF">CCACVL1_07585</name>
</gene>
<evidence type="ECO:0000313" key="1">
    <source>
        <dbReference type="EMBL" id="OMO89858.1"/>
    </source>
</evidence>
<feature type="non-terminal residue" evidence="1">
    <location>
        <position position="38"/>
    </location>
</feature>
<proteinExistence type="predicted"/>
<accession>A0A1R3J4U6</accession>
<comment type="caution">
    <text evidence="1">The sequence shown here is derived from an EMBL/GenBank/DDBJ whole genome shotgun (WGS) entry which is preliminary data.</text>
</comment>
<evidence type="ECO:0000313" key="2">
    <source>
        <dbReference type="Proteomes" id="UP000188268"/>
    </source>
</evidence>
<keyword evidence="2" id="KW-1185">Reference proteome</keyword>
<dbReference type="Proteomes" id="UP000188268">
    <property type="component" value="Unassembled WGS sequence"/>
</dbReference>
<name>A0A1R3J4U6_COCAP</name>
<sequence length="38" mass="4632">MASPKRDIEICTPKSSKQIRAIFCRSRWKEDFCNIMWR</sequence>
<protein>
    <submittedName>
        <fullName evidence="1">Uncharacterized protein</fullName>
    </submittedName>
</protein>
<dbReference type="Gramene" id="OMO89858">
    <property type="protein sequence ID" value="OMO89858"/>
    <property type="gene ID" value="CCACVL1_07585"/>
</dbReference>
<organism evidence="1 2">
    <name type="scientific">Corchorus capsularis</name>
    <name type="common">Jute</name>
    <dbReference type="NCBI Taxonomy" id="210143"/>
    <lineage>
        <taxon>Eukaryota</taxon>
        <taxon>Viridiplantae</taxon>
        <taxon>Streptophyta</taxon>
        <taxon>Embryophyta</taxon>
        <taxon>Tracheophyta</taxon>
        <taxon>Spermatophyta</taxon>
        <taxon>Magnoliopsida</taxon>
        <taxon>eudicotyledons</taxon>
        <taxon>Gunneridae</taxon>
        <taxon>Pentapetalae</taxon>
        <taxon>rosids</taxon>
        <taxon>malvids</taxon>
        <taxon>Malvales</taxon>
        <taxon>Malvaceae</taxon>
        <taxon>Grewioideae</taxon>
        <taxon>Apeibeae</taxon>
        <taxon>Corchorus</taxon>
    </lineage>
</organism>